<dbReference type="InterPro" id="IPR016186">
    <property type="entry name" value="C-type_lectin-like/link_sf"/>
</dbReference>
<keyword evidence="3 10" id="KW-0732">Signal</keyword>
<dbReference type="PRINTS" id="PR01265">
    <property type="entry name" value="LINKMODULE"/>
</dbReference>
<evidence type="ECO:0000256" key="5">
    <source>
        <dbReference type="ARBA" id="ARBA00023136"/>
    </source>
</evidence>
<dbReference type="GO" id="GO:0005540">
    <property type="term" value="F:hyaluronic acid binding"/>
    <property type="evidence" value="ECO:0007669"/>
    <property type="project" value="InterPro"/>
</dbReference>
<evidence type="ECO:0000256" key="10">
    <source>
        <dbReference type="SAM" id="SignalP"/>
    </source>
</evidence>
<gene>
    <name evidence="12" type="ORF">Baya_2934</name>
</gene>
<feature type="chain" id="PRO_5022039278" evidence="10">
    <location>
        <begin position="22"/>
        <end position="193"/>
    </location>
</feature>
<keyword evidence="5" id="KW-0472">Membrane</keyword>
<keyword evidence="7 12" id="KW-0675">Receptor</keyword>
<comment type="caution">
    <text evidence="12">The sequence shown here is derived from an EMBL/GenBank/DDBJ whole genome shotgun (WGS) entry which is preliminary data.</text>
</comment>
<evidence type="ECO:0000256" key="8">
    <source>
        <dbReference type="ARBA" id="ARBA00023180"/>
    </source>
</evidence>
<keyword evidence="2" id="KW-0812">Transmembrane</keyword>
<dbReference type="EMBL" id="VCAZ01000011">
    <property type="protein sequence ID" value="TSK38518.1"/>
    <property type="molecule type" value="Genomic_DNA"/>
</dbReference>
<dbReference type="PROSITE" id="PS50963">
    <property type="entry name" value="LINK_2"/>
    <property type="match status" value="1"/>
</dbReference>
<dbReference type="InterPro" id="IPR016187">
    <property type="entry name" value="CTDL_fold"/>
</dbReference>
<proteinExistence type="predicted"/>
<dbReference type="InterPro" id="IPR043210">
    <property type="entry name" value="CD44_antigen-like"/>
</dbReference>
<feature type="disulfide bond" evidence="9">
    <location>
        <begin position="84"/>
        <end position="105"/>
    </location>
</feature>
<organism evidence="12 13">
    <name type="scientific">Bagarius yarrelli</name>
    <name type="common">Goonch</name>
    <name type="synonym">Bagrus yarrelli</name>
    <dbReference type="NCBI Taxonomy" id="175774"/>
    <lineage>
        <taxon>Eukaryota</taxon>
        <taxon>Metazoa</taxon>
        <taxon>Chordata</taxon>
        <taxon>Craniata</taxon>
        <taxon>Vertebrata</taxon>
        <taxon>Euteleostomi</taxon>
        <taxon>Actinopterygii</taxon>
        <taxon>Neopterygii</taxon>
        <taxon>Teleostei</taxon>
        <taxon>Ostariophysi</taxon>
        <taxon>Siluriformes</taxon>
        <taxon>Sisoridae</taxon>
        <taxon>Sisorinae</taxon>
        <taxon>Bagarius</taxon>
    </lineage>
</organism>
<dbReference type="Proteomes" id="UP000319801">
    <property type="component" value="Unassembled WGS sequence"/>
</dbReference>
<dbReference type="Pfam" id="PF00193">
    <property type="entry name" value="Xlink"/>
    <property type="match status" value="1"/>
</dbReference>
<dbReference type="GO" id="GO:0007155">
    <property type="term" value="P:cell adhesion"/>
    <property type="evidence" value="ECO:0007669"/>
    <property type="project" value="InterPro"/>
</dbReference>
<dbReference type="GO" id="GO:0005886">
    <property type="term" value="C:plasma membrane"/>
    <property type="evidence" value="ECO:0007669"/>
    <property type="project" value="TreeGrafter"/>
</dbReference>
<dbReference type="OrthoDB" id="9938473at2759"/>
<evidence type="ECO:0000256" key="9">
    <source>
        <dbReference type="PROSITE-ProRule" id="PRU00323"/>
    </source>
</evidence>
<evidence type="ECO:0000259" key="11">
    <source>
        <dbReference type="PROSITE" id="PS50963"/>
    </source>
</evidence>
<evidence type="ECO:0000313" key="13">
    <source>
        <dbReference type="Proteomes" id="UP000319801"/>
    </source>
</evidence>
<reference evidence="12 13" key="1">
    <citation type="journal article" date="2019" name="Genome Biol. Evol.">
        <title>Whole-Genome Sequencing of the Giant Devil Catfish, Bagarius yarrelli.</title>
        <authorList>
            <person name="Jiang W."/>
            <person name="Lv Y."/>
            <person name="Cheng L."/>
            <person name="Yang K."/>
            <person name="Chao B."/>
            <person name="Wang X."/>
            <person name="Li Y."/>
            <person name="Pan X."/>
            <person name="You X."/>
            <person name="Zhang Y."/>
            <person name="Yang J."/>
            <person name="Li J."/>
            <person name="Zhang X."/>
            <person name="Liu S."/>
            <person name="Sun C."/>
            <person name="Yang J."/>
            <person name="Shi Q."/>
        </authorList>
    </citation>
    <scope>NUCLEOTIDE SEQUENCE [LARGE SCALE GENOMIC DNA]</scope>
    <source>
        <strain evidence="12">JWS20170419001</strain>
        <tissue evidence="12">Muscle</tissue>
    </source>
</reference>
<dbReference type="InterPro" id="IPR000538">
    <property type="entry name" value="Link_dom"/>
</dbReference>
<comment type="caution">
    <text evidence="9">Lacks conserved residue(s) required for the propagation of feature annotation.</text>
</comment>
<dbReference type="SMART" id="SM00445">
    <property type="entry name" value="LINK"/>
    <property type="match status" value="1"/>
</dbReference>
<evidence type="ECO:0000256" key="4">
    <source>
        <dbReference type="ARBA" id="ARBA00022989"/>
    </source>
</evidence>
<dbReference type="AlphaFoldDB" id="A0A556TR11"/>
<feature type="domain" description="Link" evidence="11">
    <location>
        <begin position="38"/>
        <end position="129"/>
    </location>
</feature>
<sequence>MRSRVCSALCSLLSLVLCTVSLDLNQIQVYPENGGTSGVFIVRLRNQPYSFNATTAVGVCTSLGVNIASRAQVETAQRNGLQTCRYGWVEENIAVIPRTEGNPNCGQNKVGIMTWVTSPERLFDVFCYNSTACAISFSKRPHRLSSWERICHKDIFETEMWKHTEQQHFSMQNGNRDCGDDITLQLEDDAISS</sequence>
<keyword evidence="6 9" id="KW-1015">Disulfide bond</keyword>
<evidence type="ECO:0000256" key="7">
    <source>
        <dbReference type="ARBA" id="ARBA00023170"/>
    </source>
</evidence>
<evidence type="ECO:0000256" key="3">
    <source>
        <dbReference type="ARBA" id="ARBA00022729"/>
    </source>
</evidence>
<keyword evidence="4" id="KW-1133">Transmembrane helix</keyword>
<dbReference type="PANTHER" id="PTHR10225">
    <property type="entry name" value="HYALURONAN RECEPTOR"/>
    <property type="match status" value="1"/>
</dbReference>
<evidence type="ECO:0000313" key="12">
    <source>
        <dbReference type="EMBL" id="TSK38518.1"/>
    </source>
</evidence>
<keyword evidence="8" id="KW-0325">Glycoprotein</keyword>
<protein>
    <submittedName>
        <fullName evidence="12">Lymphatic vessel endothelial hyaluronic acid receptor 1</fullName>
    </submittedName>
</protein>
<dbReference type="PROSITE" id="PS01241">
    <property type="entry name" value="LINK_1"/>
    <property type="match status" value="1"/>
</dbReference>
<dbReference type="Gene3D" id="3.10.100.10">
    <property type="entry name" value="Mannose-Binding Protein A, subunit A"/>
    <property type="match status" value="1"/>
</dbReference>
<feature type="signal peptide" evidence="10">
    <location>
        <begin position="1"/>
        <end position="21"/>
    </location>
</feature>
<comment type="subcellular location">
    <subcellularLocation>
        <location evidence="1">Membrane</location>
        <topology evidence="1">Single-pass membrane protein</topology>
    </subcellularLocation>
</comment>
<dbReference type="PANTHER" id="PTHR10225:SF2">
    <property type="entry name" value="LYMPHATIC VESSEL ENDOTHELIAL HYALURONIC ACID RECEPTOR 1"/>
    <property type="match status" value="1"/>
</dbReference>
<dbReference type="SUPFAM" id="SSF56436">
    <property type="entry name" value="C-type lectin-like"/>
    <property type="match status" value="1"/>
</dbReference>
<evidence type="ECO:0000256" key="1">
    <source>
        <dbReference type="ARBA" id="ARBA00004167"/>
    </source>
</evidence>
<evidence type="ECO:0000256" key="6">
    <source>
        <dbReference type="ARBA" id="ARBA00023157"/>
    </source>
</evidence>
<evidence type="ECO:0000256" key="2">
    <source>
        <dbReference type="ARBA" id="ARBA00022692"/>
    </source>
</evidence>
<keyword evidence="13" id="KW-1185">Reference proteome</keyword>
<accession>A0A556TR11</accession>
<dbReference type="GO" id="GO:0004888">
    <property type="term" value="F:transmembrane signaling receptor activity"/>
    <property type="evidence" value="ECO:0007669"/>
    <property type="project" value="TreeGrafter"/>
</dbReference>
<name>A0A556TR11_BAGYA</name>